<dbReference type="AlphaFoldDB" id="A0A318IZ39"/>
<evidence type="ECO:0000313" key="2">
    <source>
        <dbReference type="EMBL" id="PXX40193.1"/>
    </source>
</evidence>
<dbReference type="EMBL" id="QJKB01000008">
    <property type="protein sequence ID" value="PXX40193.1"/>
    <property type="molecule type" value="Genomic_DNA"/>
</dbReference>
<organism evidence="2 3">
    <name type="scientific">Undibacterium pigrum</name>
    <dbReference type="NCBI Taxonomy" id="401470"/>
    <lineage>
        <taxon>Bacteria</taxon>
        <taxon>Pseudomonadati</taxon>
        <taxon>Pseudomonadota</taxon>
        <taxon>Betaproteobacteria</taxon>
        <taxon>Burkholderiales</taxon>
        <taxon>Oxalobacteraceae</taxon>
        <taxon>Undibacterium</taxon>
    </lineage>
</organism>
<name>A0A318IZ39_9BURK</name>
<accession>A0A318IZ39</accession>
<gene>
    <name evidence="2" type="ORF">DFR42_10826</name>
</gene>
<dbReference type="RefSeq" id="WP_110256939.1">
    <property type="nucleotide sequence ID" value="NZ_QJKB01000008.1"/>
</dbReference>
<dbReference type="OrthoDB" id="6057441at2"/>
<sequence>MRSIVIPALALLFACISHAQAAGETLYPGKTLARIALLKEGTHHYLRYFKDGDSSTPLDIWSREVLFVEQDGERRIRIRQRWDSAGNPAGNPAPAAKRLDSLAQFPSFKPISHERITDKDGKHMVEGFIFSADKITGMKDLAENSQKDFLMPSAEPSYNFETDLEFFQTLPLAPGYEARVNFYHPGSTTAPTYYTFKVTGEESIAGPTGNVDCWLVTSDYNRPGSVSKFWFAKQSQIMLRQEGKMPDGRILVKALID</sequence>
<protein>
    <recommendedName>
        <fullName evidence="4">DUF3108 domain-containing protein</fullName>
    </recommendedName>
</protein>
<evidence type="ECO:0000256" key="1">
    <source>
        <dbReference type="SAM" id="SignalP"/>
    </source>
</evidence>
<evidence type="ECO:0000313" key="3">
    <source>
        <dbReference type="Proteomes" id="UP000247792"/>
    </source>
</evidence>
<keyword evidence="3" id="KW-1185">Reference proteome</keyword>
<evidence type="ECO:0008006" key="4">
    <source>
        <dbReference type="Google" id="ProtNLM"/>
    </source>
</evidence>
<dbReference type="InterPro" id="IPR021457">
    <property type="entry name" value="DUF3108"/>
</dbReference>
<dbReference type="PROSITE" id="PS51257">
    <property type="entry name" value="PROKAR_LIPOPROTEIN"/>
    <property type="match status" value="1"/>
</dbReference>
<comment type="caution">
    <text evidence="2">The sequence shown here is derived from an EMBL/GenBank/DDBJ whole genome shotgun (WGS) entry which is preliminary data.</text>
</comment>
<feature type="signal peptide" evidence="1">
    <location>
        <begin position="1"/>
        <end position="21"/>
    </location>
</feature>
<feature type="chain" id="PRO_5016351624" description="DUF3108 domain-containing protein" evidence="1">
    <location>
        <begin position="22"/>
        <end position="257"/>
    </location>
</feature>
<reference evidence="2 3" key="1">
    <citation type="submission" date="2018-05" db="EMBL/GenBank/DDBJ databases">
        <title>Genomic Encyclopedia of Type Strains, Phase IV (KMG-IV): sequencing the most valuable type-strain genomes for metagenomic binning, comparative biology and taxonomic classification.</title>
        <authorList>
            <person name="Goeker M."/>
        </authorList>
    </citation>
    <scope>NUCLEOTIDE SEQUENCE [LARGE SCALE GENOMIC DNA]</scope>
    <source>
        <strain evidence="2 3">DSM 19792</strain>
    </source>
</reference>
<keyword evidence="1" id="KW-0732">Signal</keyword>
<dbReference type="Proteomes" id="UP000247792">
    <property type="component" value="Unassembled WGS sequence"/>
</dbReference>
<dbReference type="Pfam" id="PF11306">
    <property type="entry name" value="DUF3108"/>
    <property type="match status" value="1"/>
</dbReference>
<proteinExistence type="predicted"/>